<sequence length="71" mass="7280">MTQVFPVADLAIPIPQSVNQQVLFQNQSFQNQSLAIFGQASLFGGGLQNIGASSGTRSAGSRAGPAGTRST</sequence>
<feature type="region of interest" description="Disordered" evidence="1">
    <location>
        <begin position="52"/>
        <end position="71"/>
    </location>
</feature>
<dbReference type="EMBL" id="JAGKQQ010000001">
    <property type="protein sequence ID" value="MBP3958015.1"/>
    <property type="molecule type" value="Genomic_DNA"/>
</dbReference>
<name>A0ABS5BWA4_9BACT</name>
<proteinExistence type="predicted"/>
<comment type="caution">
    <text evidence="2">The sequence shown here is derived from an EMBL/GenBank/DDBJ whole genome shotgun (WGS) entry which is preliminary data.</text>
</comment>
<accession>A0ABS5BWA4</accession>
<evidence type="ECO:0000313" key="3">
    <source>
        <dbReference type="Proteomes" id="UP000676565"/>
    </source>
</evidence>
<keyword evidence="3" id="KW-1185">Reference proteome</keyword>
<reference evidence="2 3" key="1">
    <citation type="submission" date="2021-04" db="EMBL/GenBank/DDBJ databases">
        <authorList>
            <person name="Ivanova A."/>
        </authorList>
    </citation>
    <scope>NUCLEOTIDE SEQUENCE [LARGE SCALE GENOMIC DNA]</scope>
    <source>
        <strain evidence="2 3">G18</strain>
    </source>
</reference>
<dbReference type="Proteomes" id="UP000676565">
    <property type="component" value="Unassembled WGS sequence"/>
</dbReference>
<gene>
    <name evidence="2" type="ORF">J8F10_22395</name>
</gene>
<organism evidence="2 3">
    <name type="scientific">Gemmata palustris</name>
    <dbReference type="NCBI Taxonomy" id="2822762"/>
    <lineage>
        <taxon>Bacteria</taxon>
        <taxon>Pseudomonadati</taxon>
        <taxon>Planctomycetota</taxon>
        <taxon>Planctomycetia</taxon>
        <taxon>Gemmatales</taxon>
        <taxon>Gemmataceae</taxon>
        <taxon>Gemmata</taxon>
    </lineage>
</organism>
<evidence type="ECO:0000256" key="1">
    <source>
        <dbReference type="SAM" id="MobiDB-lite"/>
    </source>
</evidence>
<evidence type="ECO:0000313" key="2">
    <source>
        <dbReference type="EMBL" id="MBP3958015.1"/>
    </source>
</evidence>
<dbReference type="RefSeq" id="WP_210657613.1">
    <property type="nucleotide sequence ID" value="NZ_JAGKQQ010000001.1"/>
</dbReference>
<protein>
    <submittedName>
        <fullName evidence="2">Uncharacterized protein</fullName>
    </submittedName>
</protein>